<gene>
    <name evidence="1" type="ORF">PoB_006965100</name>
</gene>
<proteinExistence type="predicted"/>
<dbReference type="AlphaFoldDB" id="A0AAV4DG48"/>
<reference evidence="1 2" key="1">
    <citation type="journal article" date="2021" name="Elife">
        <title>Chloroplast acquisition without the gene transfer in kleptoplastic sea slugs, Plakobranchus ocellatus.</title>
        <authorList>
            <person name="Maeda T."/>
            <person name="Takahashi S."/>
            <person name="Yoshida T."/>
            <person name="Shimamura S."/>
            <person name="Takaki Y."/>
            <person name="Nagai Y."/>
            <person name="Toyoda A."/>
            <person name="Suzuki Y."/>
            <person name="Arimoto A."/>
            <person name="Ishii H."/>
            <person name="Satoh N."/>
            <person name="Nishiyama T."/>
            <person name="Hasebe M."/>
            <person name="Maruyama T."/>
            <person name="Minagawa J."/>
            <person name="Obokata J."/>
            <person name="Shigenobu S."/>
        </authorList>
    </citation>
    <scope>NUCLEOTIDE SEQUENCE [LARGE SCALE GENOMIC DNA]</scope>
</reference>
<comment type="caution">
    <text evidence="1">The sequence shown here is derived from an EMBL/GenBank/DDBJ whole genome shotgun (WGS) entry which is preliminary data.</text>
</comment>
<dbReference type="EMBL" id="BLXT01007857">
    <property type="protein sequence ID" value="GFO43146.1"/>
    <property type="molecule type" value="Genomic_DNA"/>
</dbReference>
<keyword evidence="2" id="KW-1185">Reference proteome</keyword>
<accession>A0AAV4DG48</accession>
<evidence type="ECO:0000313" key="2">
    <source>
        <dbReference type="Proteomes" id="UP000735302"/>
    </source>
</evidence>
<organism evidence="1 2">
    <name type="scientific">Plakobranchus ocellatus</name>
    <dbReference type="NCBI Taxonomy" id="259542"/>
    <lineage>
        <taxon>Eukaryota</taxon>
        <taxon>Metazoa</taxon>
        <taxon>Spiralia</taxon>
        <taxon>Lophotrochozoa</taxon>
        <taxon>Mollusca</taxon>
        <taxon>Gastropoda</taxon>
        <taxon>Heterobranchia</taxon>
        <taxon>Euthyneura</taxon>
        <taxon>Panpulmonata</taxon>
        <taxon>Sacoglossa</taxon>
        <taxon>Placobranchoidea</taxon>
        <taxon>Plakobranchidae</taxon>
        <taxon>Plakobranchus</taxon>
    </lineage>
</organism>
<dbReference type="Proteomes" id="UP000735302">
    <property type="component" value="Unassembled WGS sequence"/>
</dbReference>
<name>A0AAV4DG48_9GAST</name>
<evidence type="ECO:0000313" key="1">
    <source>
        <dbReference type="EMBL" id="GFO43146.1"/>
    </source>
</evidence>
<sequence>MFLGFHSSGFPVPSAGLCSVFSTSLWHLYLTRKAVNLPNMTYELAFGVEDTTTADRGSKNHNRLPAISEINKVRWLVLCESHHDKVISVLVTGSSRRGV</sequence>
<protein>
    <submittedName>
        <fullName evidence="1">Uncharacterized protein</fullName>
    </submittedName>
</protein>